<keyword evidence="1" id="KW-0472">Membrane</keyword>
<organism evidence="2 3">
    <name type="scientific">Coffea canephora</name>
    <name type="common">Robusta coffee</name>
    <dbReference type="NCBI Taxonomy" id="49390"/>
    <lineage>
        <taxon>Eukaryota</taxon>
        <taxon>Viridiplantae</taxon>
        <taxon>Streptophyta</taxon>
        <taxon>Embryophyta</taxon>
        <taxon>Tracheophyta</taxon>
        <taxon>Spermatophyta</taxon>
        <taxon>Magnoliopsida</taxon>
        <taxon>eudicotyledons</taxon>
        <taxon>Gunneridae</taxon>
        <taxon>Pentapetalae</taxon>
        <taxon>asterids</taxon>
        <taxon>lamiids</taxon>
        <taxon>Gentianales</taxon>
        <taxon>Rubiaceae</taxon>
        <taxon>Ixoroideae</taxon>
        <taxon>Gardenieae complex</taxon>
        <taxon>Bertiereae - Coffeeae clade</taxon>
        <taxon>Coffeeae</taxon>
        <taxon>Coffea</taxon>
    </lineage>
</organism>
<feature type="transmembrane region" description="Helical" evidence="1">
    <location>
        <begin position="53"/>
        <end position="78"/>
    </location>
</feature>
<dbReference type="EMBL" id="HG739252">
    <property type="protein sequence ID" value="CDP17558.1"/>
    <property type="molecule type" value="Genomic_DNA"/>
</dbReference>
<protein>
    <submittedName>
        <fullName evidence="2">Uncharacterized protein</fullName>
    </submittedName>
</protein>
<reference evidence="3" key="1">
    <citation type="journal article" date="2014" name="Science">
        <title>The coffee genome provides insight into the convergent evolution of caffeine biosynthesis.</title>
        <authorList>
            <person name="Denoeud F."/>
            <person name="Carretero-Paulet L."/>
            <person name="Dereeper A."/>
            <person name="Droc G."/>
            <person name="Guyot R."/>
            <person name="Pietrella M."/>
            <person name="Zheng C."/>
            <person name="Alberti A."/>
            <person name="Anthony F."/>
            <person name="Aprea G."/>
            <person name="Aury J.M."/>
            <person name="Bento P."/>
            <person name="Bernard M."/>
            <person name="Bocs S."/>
            <person name="Campa C."/>
            <person name="Cenci A."/>
            <person name="Combes M.C."/>
            <person name="Crouzillat D."/>
            <person name="Da Silva C."/>
            <person name="Daddiego L."/>
            <person name="De Bellis F."/>
            <person name="Dussert S."/>
            <person name="Garsmeur O."/>
            <person name="Gayraud T."/>
            <person name="Guignon V."/>
            <person name="Jahn K."/>
            <person name="Jamilloux V."/>
            <person name="Joet T."/>
            <person name="Labadie K."/>
            <person name="Lan T."/>
            <person name="Leclercq J."/>
            <person name="Lepelley M."/>
            <person name="Leroy T."/>
            <person name="Li L.T."/>
            <person name="Librado P."/>
            <person name="Lopez L."/>
            <person name="Munoz A."/>
            <person name="Noel B."/>
            <person name="Pallavicini A."/>
            <person name="Perrotta G."/>
            <person name="Poncet V."/>
            <person name="Pot D."/>
            <person name="Priyono X."/>
            <person name="Rigoreau M."/>
            <person name="Rouard M."/>
            <person name="Rozas J."/>
            <person name="Tranchant-Dubreuil C."/>
            <person name="VanBuren R."/>
            <person name="Zhang Q."/>
            <person name="Andrade A.C."/>
            <person name="Argout X."/>
            <person name="Bertrand B."/>
            <person name="de Kochko A."/>
            <person name="Graziosi G."/>
            <person name="Henry R.J."/>
            <person name="Jayarama X."/>
            <person name="Ming R."/>
            <person name="Nagai C."/>
            <person name="Rounsley S."/>
            <person name="Sankoff D."/>
            <person name="Giuliano G."/>
            <person name="Albert V.A."/>
            <person name="Wincker P."/>
            <person name="Lashermes P."/>
        </authorList>
    </citation>
    <scope>NUCLEOTIDE SEQUENCE [LARGE SCALE GENOMIC DNA]</scope>
    <source>
        <strain evidence="3">cv. DH200-94</strain>
    </source>
</reference>
<name>A0A068VCZ7_COFCA</name>
<gene>
    <name evidence="2" type="ORF">GSCOC_T00011039001</name>
</gene>
<keyword evidence="1" id="KW-1133">Transmembrane helix</keyword>
<accession>A0A068VCZ7</accession>
<sequence length="80" mass="8888">MALTILIGFKHSKIFSVIINFGNISLVISLSLLPLKENLLKNLTLVSKNGTVIIIKLSLDLPIPLYLPLIAFFSDLILQR</sequence>
<evidence type="ECO:0000313" key="3">
    <source>
        <dbReference type="Proteomes" id="UP000295252"/>
    </source>
</evidence>
<evidence type="ECO:0000256" key="1">
    <source>
        <dbReference type="SAM" id="Phobius"/>
    </source>
</evidence>
<dbReference type="InParanoid" id="A0A068VCZ7"/>
<dbReference type="AlphaFoldDB" id="A0A068VCZ7"/>
<proteinExistence type="predicted"/>
<keyword evidence="3" id="KW-1185">Reference proteome</keyword>
<dbReference type="Proteomes" id="UP000295252">
    <property type="component" value="Chromosome I"/>
</dbReference>
<keyword evidence="1" id="KW-0812">Transmembrane</keyword>
<dbReference type="Gramene" id="CDP17558">
    <property type="protein sequence ID" value="CDP17558"/>
    <property type="gene ID" value="GSCOC_T00011039001"/>
</dbReference>
<evidence type="ECO:0000313" key="2">
    <source>
        <dbReference type="EMBL" id="CDP17558.1"/>
    </source>
</evidence>
<feature type="transmembrane region" description="Helical" evidence="1">
    <location>
        <begin position="12"/>
        <end position="33"/>
    </location>
</feature>